<evidence type="ECO:0000313" key="1">
    <source>
        <dbReference type="EMBL" id="QHU01803.1"/>
    </source>
</evidence>
<reference evidence="1" key="1">
    <citation type="journal article" date="2020" name="Nature">
        <title>Giant virus diversity and host interactions through global metagenomics.</title>
        <authorList>
            <person name="Schulz F."/>
            <person name="Roux S."/>
            <person name="Paez-Espino D."/>
            <person name="Jungbluth S."/>
            <person name="Walsh D.A."/>
            <person name="Denef V.J."/>
            <person name="McMahon K.D."/>
            <person name="Konstantinidis K.T."/>
            <person name="Eloe-Fadrosh E.A."/>
            <person name="Kyrpides N.C."/>
            <person name="Woyke T."/>
        </authorList>
    </citation>
    <scope>NUCLEOTIDE SEQUENCE</scope>
    <source>
        <strain evidence="1">GVMAG-M-3300025880-56</strain>
    </source>
</reference>
<sequence>MKWNEKTKKWESPTYKCSKCNKEFGIFSDYTFHTTNKVCQK</sequence>
<dbReference type="AlphaFoldDB" id="A0A6C0J951"/>
<organism evidence="1">
    <name type="scientific">viral metagenome</name>
    <dbReference type="NCBI Taxonomy" id="1070528"/>
    <lineage>
        <taxon>unclassified sequences</taxon>
        <taxon>metagenomes</taxon>
        <taxon>organismal metagenomes</taxon>
    </lineage>
</organism>
<dbReference type="EMBL" id="MN740350">
    <property type="protein sequence ID" value="QHU01803.1"/>
    <property type="molecule type" value="Genomic_DNA"/>
</dbReference>
<evidence type="ECO:0008006" key="2">
    <source>
        <dbReference type="Google" id="ProtNLM"/>
    </source>
</evidence>
<protein>
    <recommendedName>
        <fullName evidence="2">C2H2-type domain-containing protein</fullName>
    </recommendedName>
</protein>
<accession>A0A6C0J951</accession>
<dbReference type="InterPro" id="IPR036236">
    <property type="entry name" value="Znf_C2H2_sf"/>
</dbReference>
<name>A0A6C0J951_9ZZZZ</name>
<dbReference type="SUPFAM" id="SSF57667">
    <property type="entry name" value="beta-beta-alpha zinc fingers"/>
    <property type="match status" value="1"/>
</dbReference>
<proteinExistence type="predicted"/>